<dbReference type="SUPFAM" id="SSF103473">
    <property type="entry name" value="MFS general substrate transporter"/>
    <property type="match status" value="1"/>
</dbReference>
<dbReference type="Proteomes" id="UP000185639">
    <property type="component" value="Unassembled WGS sequence"/>
</dbReference>
<dbReference type="GO" id="GO:0022857">
    <property type="term" value="F:transmembrane transporter activity"/>
    <property type="evidence" value="ECO:0007669"/>
    <property type="project" value="InterPro"/>
</dbReference>
<reference evidence="6" key="1">
    <citation type="submission" date="2017-01" db="EMBL/GenBank/DDBJ databases">
        <authorList>
            <person name="Varghese N."/>
            <person name="Submissions S."/>
        </authorList>
    </citation>
    <scope>NUCLEOTIDE SEQUENCE [LARGE SCALE GENOMIC DNA]</scope>
    <source>
        <strain evidence="6">DSM 24913</strain>
    </source>
</reference>
<evidence type="ECO:0000256" key="3">
    <source>
        <dbReference type="ARBA" id="ARBA00023136"/>
    </source>
</evidence>
<evidence type="ECO:0000313" key="5">
    <source>
        <dbReference type="EMBL" id="SIS58017.1"/>
    </source>
</evidence>
<dbReference type="InterPro" id="IPR036259">
    <property type="entry name" value="MFS_trans_sf"/>
</dbReference>
<keyword evidence="1 4" id="KW-0812">Transmembrane</keyword>
<dbReference type="OrthoDB" id="1117124at2"/>
<organism evidence="5 6">
    <name type="scientific">Thalassolituus maritimus</name>
    <dbReference type="NCBI Taxonomy" id="484498"/>
    <lineage>
        <taxon>Bacteria</taxon>
        <taxon>Pseudomonadati</taxon>
        <taxon>Pseudomonadota</taxon>
        <taxon>Gammaproteobacteria</taxon>
        <taxon>Oceanospirillales</taxon>
        <taxon>Oceanospirillaceae</taxon>
        <taxon>Thalassolituus</taxon>
    </lineage>
</organism>
<feature type="transmembrane region" description="Helical" evidence="4">
    <location>
        <begin position="322"/>
        <end position="343"/>
    </location>
</feature>
<keyword evidence="2 4" id="KW-1133">Transmembrane helix</keyword>
<protein>
    <submittedName>
        <fullName evidence="5">Major Facilitator Superfamily protein</fullName>
    </submittedName>
</protein>
<evidence type="ECO:0000313" key="6">
    <source>
        <dbReference type="Proteomes" id="UP000185639"/>
    </source>
</evidence>
<keyword evidence="3 4" id="KW-0472">Membrane</keyword>
<evidence type="ECO:0000256" key="1">
    <source>
        <dbReference type="ARBA" id="ARBA00022692"/>
    </source>
</evidence>
<feature type="transmembrane region" description="Helical" evidence="4">
    <location>
        <begin position="412"/>
        <end position="434"/>
    </location>
</feature>
<dbReference type="EMBL" id="FTOH01000002">
    <property type="protein sequence ID" value="SIS58017.1"/>
    <property type="molecule type" value="Genomic_DNA"/>
</dbReference>
<evidence type="ECO:0000256" key="4">
    <source>
        <dbReference type="SAM" id="Phobius"/>
    </source>
</evidence>
<dbReference type="STRING" id="484498.SAMN05421686_102378"/>
<dbReference type="AlphaFoldDB" id="A0A1N7K8X6"/>
<keyword evidence="6" id="KW-1185">Reference proteome</keyword>
<proteinExistence type="predicted"/>
<feature type="transmembrane region" description="Helical" evidence="4">
    <location>
        <begin position="205"/>
        <end position="228"/>
    </location>
</feature>
<feature type="transmembrane region" description="Helical" evidence="4">
    <location>
        <begin position="136"/>
        <end position="154"/>
    </location>
</feature>
<evidence type="ECO:0000256" key="2">
    <source>
        <dbReference type="ARBA" id="ARBA00022989"/>
    </source>
</evidence>
<gene>
    <name evidence="5" type="ORF">SAMN05421686_102378</name>
</gene>
<feature type="transmembrane region" description="Helical" evidence="4">
    <location>
        <begin position="349"/>
        <end position="368"/>
    </location>
</feature>
<dbReference type="Pfam" id="PF07690">
    <property type="entry name" value="MFS_1"/>
    <property type="match status" value="1"/>
</dbReference>
<dbReference type="InterPro" id="IPR052528">
    <property type="entry name" value="Sugar_transport-like"/>
</dbReference>
<feature type="transmembrane region" description="Helical" evidence="4">
    <location>
        <begin position="288"/>
        <end position="310"/>
    </location>
</feature>
<sequence length="441" mass="46878">MTDASHRSGLTDDIYEKLVNDEDARACKSIPESACREVPGNFLKTLLSMFFSKLGDALVNPKITLPWLMQSVGAPAWMLGWLVPIRESGSMLPQLAIASVARTMAIRKWMWVLGSALQALAVLGIAAVAFSLEGALAGWAMLALVVVFSLSRGLSSVASKDVLGKTIPKARRGTLNGWAETAAGLITLTVALLLISGVLGEGSTTLYATGFALAALMWVIAGGVYAGINEFPGETDGGNNGLKEAFARLSLLKTDAPFRRFLLSRSLLLCSALTAPFIVVLAHQELDAAISMLALFMAASGAGSLVSGRFWGRFADVTSRLVMVRAGMMSAAVGGVIFLIGAFRTEWLSEIWVLPLLYFVLSIAHQGVRLGRKTYVVNLGEGNKRTDYVSVGNTLIGVMLLMTGFISLLEPLIGVSGVILILSFMGMAGSWMAIKLPEVEG</sequence>
<feature type="transmembrane region" description="Helical" evidence="4">
    <location>
        <begin position="175"/>
        <end position="199"/>
    </location>
</feature>
<dbReference type="RefSeq" id="WP_076514493.1">
    <property type="nucleotide sequence ID" value="NZ_FTOH01000002.1"/>
</dbReference>
<feature type="transmembrane region" description="Helical" evidence="4">
    <location>
        <begin position="388"/>
        <end position="406"/>
    </location>
</feature>
<dbReference type="Gene3D" id="1.20.1250.20">
    <property type="entry name" value="MFS general substrate transporter like domains"/>
    <property type="match status" value="1"/>
</dbReference>
<name>A0A1N7K8X6_9GAMM</name>
<feature type="transmembrane region" description="Helical" evidence="4">
    <location>
        <begin position="109"/>
        <end position="130"/>
    </location>
</feature>
<dbReference type="PANTHER" id="PTHR23526:SF2">
    <property type="entry name" value="MAJOR FACILITATOR SUPERFAMILY (MFS) PROFILE DOMAIN-CONTAINING PROTEIN"/>
    <property type="match status" value="1"/>
</dbReference>
<dbReference type="InterPro" id="IPR011701">
    <property type="entry name" value="MFS"/>
</dbReference>
<accession>A0A1N7K8X6</accession>
<feature type="transmembrane region" description="Helical" evidence="4">
    <location>
        <begin position="262"/>
        <end position="282"/>
    </location>
</feature>
<dbReference type="PANTHER" id="PTHR23526">
    <property type="entry name" value="INTEGRAL MEMBRANE TRANSPORT PROTEIN-RELATED"/>
    <property type="match status" value="1"/>
</dbReference>